<proteinExistence type="predicted"/>
<protein>
    <submittedName>
        <fullName evidence="1">Uncharacterized protein</fullName>
    </submittedName>
</protein>
<reference evidence="1" key="1">
    <citation type="submission" date="2014-11" db="EMBL/GenBank/DDBJ databases">
        <authorList>
            <person name="Amaro Gonzalez C."/>
        </authorList>
    </citation>
    <scope>NUCLEOTIDE SEQUENCE</scope>
</reference>
<accession>A0A0E9V852</accession>
<organism evidence="1">
    <name type="scientific">Anguilla anguilla</name>
    <name type="common">European freshwater eel</name>
    <name type="synonym">Muraena anguilla</name>
    <dbReference type="NCBI Taxonomy" id="7936"/>
    <lineage>
        <taxon>Eukaryota</taxon>
        <taxon>Metazoa</taxon>
        <taxon>Chordata</taxon>
        <taxon>Craniata</taxon>
        <taxon>Vertebrata</taxon>
        <taxon>Euteleostomi</taxon>
        <taxon>Actinopterygii</taxon>
        <taxon>Neopterygii</taxon>
        <taxon>Teleostei</taxon>
        <taxon>Anguilliformes</taxon>
        <taxon>Anguillidae</taxon>
        <taxon>Anguilla</taxon>
    </lineage>
</organism>
<name>A0A0E9V852_ANGAN</name>
<evidence type="ECO:0000313" key="1">
    <source>
        <dbReference type="EMBL" id="JAH74196.1"/>
    </source>
</evidence>
<dbReference type="AlphaFoldDB" id="A0A0E9V852"/>
<reference evidence="1" key="2">
    <citation type="journal article" date="2015" name="Fish Shellfish Immunol.">
        <title>Early steps in the European eel (Anguilla anguilla)-Vibrio vulnificus interaction in the gills: Role of the RtxA13 toxin.</title>
        <authorList>
            <person name="Callol A."/>
            <person name="Pajuelo D."/>
            <person name="Ebbesson L."/>
            <person name="Teles M."/>
            <person name="MacKenzie S."/>
            <person name="Amaro C."/>
        </authorList>
    </citation>
    <scope>NUCLEOTIDE SEQUENCE</scope>
</reference>
<sequence length="20" mass="2367">MLVFFNYPVCLCCILYLKAI</sequence>
<dbReference type="EMBL" id="GBXM01034381">
    <property type="protein sequence ID" value="JAH74196.1"/>
    <property type="molecule type" value="Transcribed_RNA"/>
</dbReference>